<protein>
    <recommendedName>
        <fullName evidence="4">Methyltransferase domain-containing protein</fullName>
    </recommendedName>
</protein>
<feature type="region of interest" description="Disordered" evidence="1">
    <location>
        <begin position="1"/>
        <end position="38"/>
    </location>
</feature>
<organism evidence="2 3">
    <name type="scientific">Neonectria magnoliae</name>
    <dbReference type="NCBI Taxonomy" id="2732573"/>
    <lineage>
        <taxon>Eukaryota</taxon>
        <taxon>Fungi</taxon>
        <taxon>Dikarya</taxon>
        <taxon>Ascomycota</taxon>
        <taxon>Pezizomycotina</taxon>
        <taxon>Sordariomycetes</taxon>
        <taxon>Hypocreomycetidae</taxon>
        <taxon>Hypocreales</taxon>
        <taxon>Nectriaceae</taxon>
        <taxon>Neonectria</taxon>
    </lineage>
</organism>
<proteinExistence type="predicted"/>
<dbReference type="EMBL" id="JAZAVK010000105">
    <property type="protein sequence ID" value="KAK7422758.1"/>
    <property type="molecule type" value="Genomic_DNA"/>
</dbReference>
<dbReference type="SUPFAM" id="SSF53335">
    <property type="entry name" value="S-adenosyl-L-methionine-dependent methyltransferases"/>
    <property type="match status" value="1"/>
</dbReference>
<evidence type="ECO:0000313" key="2">
    <source>
        <dbReference type="EMBL" id="KAK7422758.1"/>
    </source>
</evidence>
<dbReference type="Gene3D" id="3.40.50.150">
    <property type="entry name" value="Vaccinia Virus protein VP39"/>
    <property type="match status" value="1"/>
</dbReference>
<evidence type="ECO:0008006" key="4">
    <source>
        <dbReference type="Google" id="ProtNLM"/>
    </source>
</evidence>
<sequence>MAELDDPAVTTYLEPEDQQVDDSGVDEAADDVSSTQSISSSILRYRVENGRTYTTYGSGEYSLPTDEEEQDRLTDEHEEAEVLGLDLSPIQPSWFEVDDLEKPWMFKHPFDFVFIRSMIASFKDWRVVFNEAFKNIEPGGYIEVQDNVYPLASDNDTTKSTNILRWSELMVEAADKLGRSITVARDFESMLADAGFVDIVEIRKKIPMNRWPKDLRYKELGTWSCHMLRNGIEGISMGLLTGLGLSVEEVHVLLANVRKDLSDTTIHGYWDTYDTPLP</sequence>
<comment type="caution">
    <text evidence="2">The sequence shown here is derived from an EMBL/GenBank/DDBJ whole genome shotgun (WGS) entry which is preliminary data.</text>
</comment>
<reference evidence="2 3" key="1">
    <citation type="journal article" date="2025" name="Microbiol. Resour. Announc.">
        <title>Draft genome sequences for Neonectria magnoliae and Neonectria punicea, canker pathogens of Liriodendron tulipifera and Acer saccharum in West Virginia.</title>
        <authorList>
            <person name="Petronek H.M."/>
            <person name="Kasson M.T."/>
            <person name="Metheny A.M."/>
            <person name="Stauder C.M."/>
            <person name="Lovett B."/>
            <person name="Lynch S.C."/>
            <person name="Garnas J.R."/>
            <person name="Kasson L.R."/>
            <person name="Stajich J.E."/>
        </authorList>
    </citation>
    <scope>NUCLEOTIDE SEQUENCE [LARGE SCALE GENOMIC DNA]</scope>
    <source>
        <strain evidence="2 3">NRRL 64651</strain>
    </source>
</reference>
<dbReference type="InterPro" id="IPR029063">
    <property type="entry name" value="SAM-dependent_MTases_sf"/>
</dbReference>
<dbReference type="Pfam" id="PF13489">
    <property type="entry name" value="Methyltransf_23"/>
    <property type="match status" value="1"/>
</dbReference>
<evidence type="ECO:0000256" key="1">
    <source>
        <dbReference type="SAM" id="MobiDB-lite"/>
    </source>
</evidence>
<keyword evidence="3" id="KW-1185">Reference proteome</keyword>
<accession>A0ABR1HND9</accession>
<evidence type="ECO:0000313" key="3">
    <source>
        <dbReference type="Proteomes" id="UP001498421"/>
    </source>
</evidence>
<feature type="compositionally biased region" description="Acidic residues" evidence="1">
    <location>
        <begin position="14"/>
        <end position="30"/>
    </location>
</feature>
<name>A0ABR1HND9_9HYPO</name>
<gene>
    <name evidence="2" type="ORF">QQZ08_009383</name>
</gene>
<dbReference type="Proteomes" id="UP001498421">
    <property type="component" value="Unassembled WGS sequence"/>
</dbReference>